<name>A0A974P6W7_9CAUL</name>
<feature type="transmembrane region" description="Helical" evidence="2">
    <location>
        <begin position="67"/>
        <end position="87"/>
    </location>
</feature>
<evidence type="ECO:0000256" key="2">
    <source>
        <dbReference type="SAM" id="Phobius"/>
    </source>
</evidence>
<reference evidence="3" key="1">
    <citation type="submission" date="2021-01" db="EMBL/GenBank/DDBJ databases">
        <title>Genome sequence of Phenylobacterium sp. 20VBR1 isolated from a valley glaceir, Ny-Alesund, Svalbard.</title>
        <authorList>
            <person name="Thomas F.A."/>
            <person name="Krishnan K.P."/>
            <person name="Sinha R.K."/>
        </authorList>
    </citation>
    <scope>NUCLEOTIDE SEQUENCE</scope>
    <source>
        <strain evidence="3">20VBR1</strain>
    </source>
</reference>
<protein>
    <submittedName>
        <fullName evidence="3">PepSY domain-containing protein</fullName>
    </submittedName>
</protein>
<dbReference type="InterPro" id="IPR005625">
    <property type="entry name" value="PepSY-ass_TM"/>
</dbReference>
<sequence length="138" mass="14441">MSAWPCTGCTARCSSPASAARWWAGWVGRCWSPAPPAFGSGGRATGVGPGPALAAGPSTLFNLHHLVGFWICLPLAVVSLTGVYIAFPRPAAPCSAFPNPGRPARRPNRSAAPWLIPTSPCPTPSPAPRPPHRARAWR</sequence>
<evidence type="ECO:0000313" key="3">
    <source>
        <dbReference type="EMBL" id="QQZ51863.1"/>
    </source>
</evidence>
<accession>A0A974P6W7</accession>
<dbReference type="Pfam" id="PF03929">
    <property type="entry name" value="PepSY_TM"/>
    <property type="match status" value="1"/>
</dbReference>
<proteinExistence type="predicted"/>
<feature type="compositionally biased region" description="Pro residues" evidence="1">
    <location>
        <begin position="119"/>
        <end position="129"/>
    </location>
</feature>
<dbReference type="AlphaFoldDB" id="A0A974P6W7"/>
<keyword evidence="2" id="KW-1133">Transmembrane helix</keyword>
<organism evidence="3">
    <name type="scientific">Phenylobacterium glaciei</name>
    <dbReference type="NCBI Taxonomy" id="2803784"/>
    <lineage>
        <taxon>Bacteria</taxon>
        <taxon>Pseudomonadati</taxon>
        <taxon>Pseudomonadota</taxon>
        <taxon>Alphaproteobacteria</taxon>
        <taxon>Caulobacterales</taxon>
        <taxon>Caulobacteraceae</taxon>
        <taxon>Phenylobacterium</taxon>
    </lineage>
</organism>
<keyword evidence="2" id="KW-0812">Transmembrane</keyword>
<keyword evidence="2" id="KW-0472">Membrane</keyword>
<dbReference type="EMBL" id="CP068570">
    <property type="protein sequence ID" value="QQZ51863.1"/>
    <property type="molecule type" value="Genomic_DNA"/>
</dbReference>
<evidence type="ECO:0000256" key="1">
    <source>
        <dbReference type="SAM" id="MobiDB-lite"/>
    </source>
</evidence>
<gene>
    <name evidence="3" type="ORF">JKL49_00550</name>
</gene>
<feature type="region of interest" description="Disordered" evidence="1">
    <location>
        <begin position="91"/>
        <end position="138"/>
    </location>
</feature>